<dbReference type="SUPFAM" id="SSF56672">
    <property type="entry name" value="DNA/RNA polymerases"/>
    <property type="match status" value="1"/>
</dbReference>
<dbReference type="Ensembl" id="ENSACAT00000028749.2">
    <property type="protein sequence ID" value="ENSACAP00000021124.2"/>
    <property type="gene ID" value="ENSACAG00000025129.2"/>
</dbReference>
<dbReference type="InterPro" id="IPR000477">
    <property type="entry name" value="RT_dom"/>
</dbReference>
<dbReference type="AlphaFoldDB" id="G1KYR8"/>
<feature type="domain" description="Reverse transcriptase" evidence="1">
    <location>
        <begin position="143"/>
        <end position="417"/>
    </location>
</feature>
<evidence type="ECO:0000313" key="3">
    <source>
        <dbReference type="Proteomes" id="UP000001646"/>
    </source>
</evidence>
<dbReference type="PANTHER" id="PTHR31635">
    <property type="entry name" value="REVERSE TRANSCRIPTASE DOMAIN-CONTAINING PROTEIN-RELATED"/>
    <property type="match status" value="1"/>
</dbReference>
<reference evidence="2" key="3">
    <citation type="submission" date="2025-09" db="UniProtKB">
        <authorList>
            <consortium name="Ensembl"/>
        </authorList>
    </citation>
    <scope>IDENTIFICATION</scope>
</reference>
<dbReference type="GeneTree" id="ENSGT01150000286916"/>
<organism evidence="2 3">
    <name type="scientific">Anolis carolinensis</name>
    <name type="common">Green anole</name>
    <name type="synonym">American chameleon</name>
    <dbReference type="NCBI Taxonomy" id="28377"/>
    <lineage>
        <taxon>Eukaryota</taxon>
        <taxon>Metazoa</taxon>
        <taxon>Chordata</taxon>
        <taxon>Craniata</taxon>
        <taxon>Vertebrata</taxon>
        <taxon>Euteleostomi</taxon>
        <taxon>Lepidosauria</taxon>
        <taxon>Squamata</taxon>
        <taxon>Bifurcata</taxon>
        <taxon>Unidentata</taxon>
        <taxon>Episquamata</taxon>
        <taxon>Toxicofera</taxon>
        <taxon>Iguania</taxon>
        <taxon>Dactyloidae</taxon>
        <taxon>Anolis</taxon>
    </lineage>
</organism>
<dbReference type="InterPro" id="IPR043502">
    <property type="entry name" value="DNA/RNA_pol_sf"/>
</dbReference>
<accession>G1KYR8</accession>
<evidence type="ECO:0000313" key="2">
    <source>
        <dbReference type="Ensembl" id="ENSACAP00000021124.2"/>
    </source>
</evidence>
<proteinExistence type="predicted"/>
<reference evidence="2" key="2">
    <citation type="submission" date="2025-08" db="UniProtKB">
        <authorList>
            <consortium name="Ensembl"/>
        </authorList>
    </citation>
    <scope>IDENTIFICATION</scope>
</reference>
<protein>
    <recommendedName>
        <fullName evidence="1">Reverse transcriptase domain-containing protein</fullName>
    </recommendedName>
</protein>
<dbReference type="Pfam" id="PF00078">
    <property type="entry name" value="RVT_1"/>
    <property type="match status" value="1"/>
</dbReference>
<dbReference type="InParanoid" id="G1KYR8"/>
<name>G1KYR8_ANOCA</name>
<evidence type="ECO:0000259" key="1">
    <source>
        <dbReference type="PROSITE" id="PS50878"/>
    </source>
</evidence>
<dbReference type="Proteomes" id="UP000001646">
    <property type="component" value="Chromosome 3"/>
</dbReference>
<dbReference type="PROSITE" id="PS50878">
    <property type="entry name" value="RT_POL"/>
    <property type="match status" value="1"/>
</dbReference>
<dbReference type="PANTHER" id="PTHR31635:SF196">
    <property type="entry name" value="REVERSE TRANSCRIPTASE DOMAIN-CONTAINING PROTEIN-RELATED"/>
    <property type="match status" value="1"/>
</dbReference>
<reference evidence="2 3" key="1">
    <citation type="submission" date="2009-12" db="EMBL/GenBank/DDBJ databases">
        <title>The Genome Sequence of Anolis carolinensis (Green Anole Lizard).</title>
        <authorList>
            <consortium name="The Genome Sequencing Platform"/>
            <person name="Di Palma F."/>
            <person name="Alfoldi J."/>
            <person name="Heiman D."/>
            <person name="Young S."/>
            <person name="Grabherr M."/>
            <person name="Johnson J."/>
            <person name="Lander E.S."/>
            <person name="Lindblad-Toh K."/>
        </authorList>
    </citation>
    <scope>NUCLEOTIDE SEQUENCE [LARGE SCALE GENOMIC DNA]</scope>
    <source>
        <strain evidence="2 3">JBL SC #1</strain>
    </source>
</reference>
<dbReference type="CDD" id="cd01650">
    <property type="entry name" value="RT_nLTR_like"/>
    <property type="match status" value="1"/>
</dbReference>
<sequence length="690" mass="81967">MAKHLKYIKQNFFENANKTGKWLAWKIRKKKQSQQIVRIKQGLNILSEEKVIMKEFKKFYTQLYSKETIDKEKIGQYLSKLKLQKISEEQRISLNKEITGEEVKKAIKGLRNNKAPGPDGYTANFYKVMQEEITPILKRVMNKALTDKVIPESWETGEIILIHKDGTDPEEIKNYRPISLLNIDYKNFSSILANRLKNFLKDWIEEDQNGFLPNRNIKNNMRVILDTLEYYETHHQKELALLAIDAKKAFDNINWDYFKLLFQEVDIGHQFLSAINAIYNDQKARLIINGNVTQDFLIEKGTRQGCPLSPLIFIFALETLLKSIREDAELKGLKVDKYEYKIKAYADDVICIIENPRDTISKWLSKMEEYGEIAGFKINKTKSVILTKNISKRNQEKLQEVARIRIMGKIKYLGIWITARNLHLLKNNYQERWKEIKKELAGWRYLNLSLLGRIAAVKMNLLPKMLFLFQNLPIIRNMKIFNEWRKEIMNFIWNGKKPRIKFVTMIDSKKRGGLDLPDLKLYYESSVLLWIKDWADLKNIKTISLEGFDLHKGWHSYLWYGRTKLEKNFGNHFIRSALIKVWEKYKRNFYTKTPMWVSPLEANQRRLLGWNNWPTYKDILVKREGIFQVKSREEITQHFRNVSWFQFMQIKEYYKIDQKNGFAEKKGFWDGILTMERRALSKISKVSTRN</sequence>
<keyword evidence="3" id="KW-1185">Reference proteome</keyword>